<feature type="compositionally biased region" description="Gly residues" evidence="1">
    <location>
        <begin position="1"/>
        <end position="12"/>
    </location>
</feature>
<dbReference type="EMBL" id="GBXM01069937">
    <property type="protein sequence ID" value="JAH38640.1"/>
    <property type="molecule type" value="Transcribed_RNA"/>
</dbReference>
<evidence type="ECO:0000256" key="1">
    <source>
        <dbReference type="SAM" id="MobiDB-lite"/>
    </source>
</evidence>
<accession>A0A0E9SD66</accession>
<feature type="region of interest" description="Disordered" evidence="1">
    <location>
        <begin position="1"/>
        <end position="20"/>
    </location>
</feature>
<organism evidence="2">
    <name type="scientific">Anguilla anguilla</name>
    <name type="common">European freshwater eel</name>
    <name type="synonym">Muraena anguilla</name>
    <dbReference type="NCBI Taxonomy" id="7936"/>
    <lineage>
        <taxon>Eukaryota</taxon>
        <taxon>Metazoa</taxon>
        <taxon>Chordata</taxon>
        <taxon>Craniata</taxon>
        <taxon>Vertebrata</taxon>
        <taxon>Euteleostomi</taxon>
        <taxon>Actinopterygii</taxon>
        <taxon>Neopterygii</taxon>
        <taxon>Teleostei</taxon>
        <taxon>Anguilliformes</taxon>
        <taxon>Anguillidae</taxon>
        <taxon>Anguilla</taxon>
    </lineage>
</organism>
<reference evidence="2" key="1">
    <citation type="submission" date="2014-11" db="EMBL/GenBank/DDBJ databases">
        <authorList>
            <person name="Amaro Gonzalez C."/>
        </authorList>
    </citation>
    <scope>NUCLEOTIDE SEQUENCE</scope>
</reference>
<reference evidence="2" key="2">
    <citation type="journal article" date="2015" name="Fish Shellfish Immunol.">
        <title>Early steps in the European eel (Anguilla anguilla)-Vibrio vulnificus interaction in the gills: Role of the RtxA13 toxin.</title>
        <authorList>
            <person name="Callol A."/>
            <person name="Pajuelo D."/>
            <person name="Ebbesson L."/>
            <person name="Teles M."/>
            <person name="MacKenzie S."/>
            <person name="Amaro C."/>
        </authorList>
    </citation>
    <scope>NUCLEOTIDE SEQUENCE</scope>
</reference>
<sequence>MVQGRGKLGAPGKGEMAFNPQQSRSHLPLWHHLVVIRGISGLNRPERLIRTDLLHIPTAINQNNDAHYHVT</sequence>
<name>A0A0E9SD66_ANGAN</name>
<proteinExistence type="predicted"/>
<evidence type="ECO:0000313" key="2">
    <source>
        <dbReference type="EMBL" id="JAH38640.1"/>
    </source>
</evidence>
<protein>
    <submittedName>
        <fullName evidence="2">Uncharacterized protein</fullName>
    </submittedName>
</protein>
<dbReference type="AlphaFoldDB" id="A0A0E9SD66"/>